<evidence type="ECO:0000313" key="1">
    <source>
        <dbReference type="EMBL" id="APU87244.1"/>
    </source>
</evidence>
<keyword evidence="1" id="KW-0614">Plasmid</keyword>
<reference evidence="1" key="1">
    <citation type="submission" date="2016-05" db="EMBL/GenBank/DDBJ databases">
        <authorList>
            <person name="Lavstsen T."/>
            <person name="Jespersen J.S."/>
        </authorList>
    </citation>
    <scope>NUCLEOTIDE SEQUENCE</scope>
    <source>
        <strain evidence="1">CDC69096</strain>
        <plasmid evidence="1">pNPD8_2</plasmid>
    </source>
</reference>
<accession>A0A1L7JNI2</accession>
<organism evidence="1">
    <name type="scientific">Clostridium botulinum</name>
    <dbReference type="NCBI Taxonomy" id="1491"/>
    <lineage>
        <taxon>Bacteria</taxon>
        <taxon>Bacillati</taxon>
        <taxon>Bacillota</taxon>
        <taxon>Clostridia</taxon>
        <taxon>Eubacteriales</taxon>
        <taxon>Clostridiaceae</taxon>
        <taxon>Clostridium</taxon>
    </lineage>
</organism>
<protein>
    <submittedName>
        <fullName evidence="1">Uncharacterized protein</fullName>
    </submittedName>
</protein>
<dbReference type="EMBL" id="CP015719">
    <property type="protein sequence ID" value="APU87244.1"/>
    <property type="molecule type" value="Genomic_DNA"/>
</dbReference>
<proteinExistence type="predicted"/>
<dbReference type="RefSeq" id="WP_236893618.1">
    <property type="nucleotide sequence ID" value="NZ_CP015719.1"/>
</dbReference>
<geneLocation type="plasmid" evidence="1">
    <name>pNPD8_2</name>
</geneLocation>
<dbReference type="AlphaFoldDB" id="A0A1L7JNI2"/>
<name>A0A1L7JNI2_CLOBO</name>
<gene>
    <name evidence="1" type="ORF">NPD8_4177</name>
</gene>
<sequence>MSGLLRKELEVRNFVNQLGFATKDQIIKLMNLEGKHTQIPDILVTKNALKTDFFTVKLFILIYLISIET</sequence>